<keyword evidence="3" id="KW-1185">Reference proteome</keyword>
<dbReference type="AlphaFoldDB" id="A0A316FNI0"/>
<dbReference type="Proteomes" id="UP000245790">
    <property type="component" value="Unassembled WGS sequence"/>
</dbReference>
<feature type="chain" id="PRO_5016344715" evidence="1">
    <location>
        <begin position="19"/>
        <end position="249"/>
    </location>
</feature>
<reference evidence="2 3" key="1">
    <citation type="submission" date="2018-05" db="EMBL/GenBank/DDBJ databases">
        <title>Genomic Encyclopedia of Type Strains, Phase IV (KMG-IV): sequencing the most valuable type-strain genomes for metagenomic binning, comparative biology and taxonomic classification.</title>
        <authorList>
            <person name="Goeker M."/>
        </authorList>
    </citation>
    <scope>NUCLEOTIDE SEQUENCE [LARGE SCALE GENOMIC DNA]</scope>
    <source>
        <strain evidence="2 3">DSM 25350</strain>
    </source>
</reference>
<evidence type="ECO:0000313" key="2">
    <source>
        <dbReference type="EMBL" id="PWK49246.1"/>
    </source>
</evidence>
<dbReference type="EMBL" id="QGGU01000008">
    <property type="protein sequence ID" value="PWK49246.1"/>
    <property type="molecule type" value="Genomic_DNA"/>
</dbReference>
<gene>
    <name evidence="2" type="ORF">C8D97_108156</name>
</gene>
<evidence type="ECO:0000313" key="3">
    <source>
        <dbReference type="Proteomes" id="UP000245790"/>
    </source>
</evidence>
<dbReference type="InterPro" id="IPR025737">
    <property type="entry name" value="FApF"/>
</dbReference>
<organism evidence="2 3">
    <name type="scientific">Pleionea mediterranea</name>
    <dbReference type="NCBI Taxonomy" id="523701"/>
    <lineage>
        <taxon>Bacteria</taxon>
        <taxon>Pseudomonadati</taxon>
        <taxon>Pseudomonadota</taxon>
        <taxon>Gammaproteobacteria</taxon>
        <taxon>Oceanospirillales</taxon>
        <taxon>Pleioneaceae</taxon>
        <taxon>Pleionea</taxon>
    </lineage>
</organism>
<feature type="signal peptide" evidence="1">
    <location>
        <begin position="1"/>
        <end position="18"/>
    </location>
</feature>
<evidence type="ECO:0000256" key="1">
    <source>
        <dbReference type="SAM" id="SignalP"/>
    </source>
</evidence>
<sequence length="249" mass="26915">MIKPIIIACLCVSSLAMADDPISADRPGFSSGTYTVAPGRINAEFGYQYSANNHGIDQSTHTLPLMVLRAGFLSDMEIDLMWAGWDIDKVGEQSSTNSYSDLTVATKYRLHRGNDFNLTALASVSLPIGSEPSTSDNTDPLIGLLWDYQLVNDVSLFGVAQVSSFKVAGSREQDLQLAIGASFSHSDGYGSFIELYTIQPFDSRLDDEVVIDGGITYLVNNDLQLDFNIGLGLNDTSSDFVGVGVATRF</sequence>
<dbReference type="RefSeq" id="WP_170115236.1">
    <property type="nucleotide sequence ID" value="NZ_QGGU01000008.1"/>
</dbReference>
<accession>A0A316FNI0</accession>
<keyword evidence="1" id="KW-0732">Signal</keyword>
<comment type="caution">
    <text evidence="2">The sequence shown here is derived from an EMBL/GenBank/DDBJ whole genome shotgun (WGS) entry which is preliminary data.</text>
</comment>
<dbReference type="Pfam" id="PF13557">
    <property type="entry name" value="Phenol_MetA_deg"/>
    <property type="match status" value="1"/>
</dbReference>
<protein>
    <submittedName>
        <fullName evidence="2">Outer membrane putative beta-barrel porin/alpha-amylase</fullName>
    </submittedName>
</protein>
<proteinExistence type="predicted"/>
<name>A0A316FNI0_9GAMM</name>